<feature type="signal peptide" evidence="3">
    <location>
        <begin position="1"/>
        <end position="27"/>
    </location>
</feature>
<evidence type="ECO:0000313" key="4">
    <source>
        <dbReference type="EMBL" id="KAK9909108.1"/>
    </source>
</evidence>
<evidence type="ECO:0000256" key="1">
    <source>
        <dbReference type="SAM" id="Coils"/>
    </source>
</evidence>
<feature type="region of interest" description="Disordered" evidence="2">
    <location>
        <begin position="31"/>
        <end position="52"/>
    </location>
</feature>
<dbReference type="Proteomes" id="UP001491310">
    <property type="component" value="Unassembled WGS sequence"/>
</dbReference>
<keyword evidence="3" id="KW-0732">Signal</keyword>
<keyword evidence="1" id="KW-0175">Coiled coil</keyword>
<protein>
    <submittedName>
        <fullName evidence="4">Uncharacterized protein</fullName>
    </submittedName>
</protein>
<feature type="coiled-coil region" evidence="1">
    <location>
        <begin position="62"/>
        <end position="89"/>
    </location>
</feature>
<evidence type="ECO:0000256" key="3">
    <source>
        <dbReference type="SAM" id="SignalP"/>
    </source>
</evidence>
<evidence type="ECO:0000256" key="2">
    <source>
        <dbReference type="SAM" id="MobiDB-lite"/>
    </source>
</evidence>
<name>A0ABR2YQ09_9CHLO</name>
<reference evidence="4 5" key="1">
    <citation type="journal article" date="2024" name="Nat. Commun.">
        <title>Phylogenomics reveals the evolutionary origins of lichenization in chlorophyte algae.</title>
        <authorList>
            <person name="Puginier C."/>
            <person name="Libourel C."/>
            <person name="Otte J."/>
            <person name="Skaloud P."/>
            <person name="Haon M."/>
            <person name="Grisel S."/>
            <person name="Petersen M."/>
            <person name="Berrin J.G."/>
            <person name="Delaux P.M."/>
            <person name="Dal Grande F."/>
            <person name="Keller J."/>
        </authorList>
    </citation>
    <scope>NUCLEOTIDE SEQUENCE [LARGE SCALE GENOMIC DNA]</scope>
    <source>
        <strain evidence="4 5">SAG 216-7</strain>
    </source>
</reference>
<organism evidence="4 5">
    <name type="scientific">Coccomyxa subellipsoidea</name>
    <dbReference type="NCBI Taxonomy" id="248742"/>
    <lineage>
        <taxon>Eukaryota</taxon>
        <taxon>Viridiplantae</taxon>
        <taxon>Chlorophyta</taxon>
        <taxon>core chlorophytes</taxon>
        <taxon>Trebouxiophyceae</taxon>
        <taxon>Trebouxiophyceae incertae sedis</taxon>
        <taxon>Coccomyxaceae</taxon>
        <taxon>Coccomyxa</taxon>
    </lineage>
</organism>
<sequence>MPGTSSGISRPFIAGLLMLLFFLSLQTEWTPPKQGREGRSLTMQSAPPTASEAREAMKEKIILDLSLSNERLERENTRLKQHVLDIRRAARGCGCDLNATESAAAAAYPELGRLLGAVSHISQEEAPVLAQGLVPPAPAPQPAQTHRPERHRHHIPAGQDPERRSRMHRVSELTTQFYKVLSLADPWIPADMEAPRRGAVPTSLARVVAAKTQQIRKVQLAIIEWVRRGVLAASQKAAACNFR</sequence>
<keyword evidence="5" id="KW-1185">Reference proteome</keyword>
<feature type="region of interest" description="Disordered" evidence="2">
    <location>
        <begin position="138"/>
        <end position="165"/>
    </location>
</feature>
<proteinExistence type="predicted"/>
<comment type="caution">
    <text evidence="4">The sequence shown here is derived from an EMBL/GenBank/DDBJ whole genome shotgun (WGS) entry which is preliminary data.</text>
</comment>
<evidence type="ECO:0000313" key="5">
    <source>
        <dbReference type="Proteomes" id="UP001491310"/>
    </source>
</evidence>
<feature type="chain" id="PRO_5046027473" evidence="3">
    <location>
        <begin position="28"/>
        <end position="243"/>
    </location>
</feature>
<gene>
    <name evidence="4" type="ORF">WJX75_007265</name>
</gene>
<accession>A0ABR2YQ09</accession>
<dbReference type="EMBL" id="JALJOT010000007">
    <property type="protein sequence ID" value="KAK9909108.1"/>
    <property type="molecule type" value="Genomic_DNA"/>
</dbReference>